<organism evidence="3 4">
    <name type="scientific">Nocardia arthritidis</name>
    <dbReference type="NCBI Taxonomy" id="228602"/>
    <lineage>
        <taxon>Bacteria</taxon>
        <taxon>Bacillati</taxon>
        <taxon>Actinomycetota</taxon>
        <taxon>Actinomycetes</taxon>
        <taxon>Mycobacteriales</taxon>
        <taxon>Nocardiaceae</taxon>
        <taxon>Nocardia</taxon>
    </lineage>
</organism>
<sequence>MAGHSWCNEPVRILASPGLIPAATTSTTTRPGPAAGVGTSTTFNSSIAPYRSNFTARAITCPLFVLSGIDRQPHAARGYFRRNKDSHSRVPDPTLASVGQENLRASDGDREKIVEQLRLAMNEGRLSLHEFDDRLQKVYAARTYGELQPVLADLPVPRDKKVRLDKQKRPRAVPQWVIIMWIPWVAVNILILAIYLATGAGYFWPFWVEVPWGCALLIPTAIGIVVNKPTSA</sequence>
<reference evidence="3 4" key="1">
    <citation type="journal article" date="2019" name="ACS Chem. Biol.">
        <title>Identification and Mobilization of a Cryptic Antibiotic Biosynthesis Gene Locus from a Human-Pathogenic Nocardia Isolate.</title>
        <authorList>
            <person name="Herisse M."/>
            <person name="Ishida K."/>
            <person name="Porter J.L."/>
            <person name="Howden B."/>
            <person name="Hertweck C."/>
            <person name="Stinear T.P."/>
            <person name="Pidot S.J."/>
        </authorList>
    </citation>
    <scope>NUCLEOTIDE SEQUENCE [LARGE SCALE GENOMIC DNA]</scope>
    <source>
        <strain evidence="3 4">AUSMDU00012717</strain>
    </source>
</reference>
<dbReference type="EMBL" id="CP046172">
    <property type="protein sequence ID" value="QIS10407.1"/>
    <property type="molecule type" value="Genomic_DNA"/>
</dbReference>
<evidence type="ECO:0000313" key="3">
    <source>
        <dbReference type="EMBL" id="QIS10407.1"/>
    </source>
</evidence>
<dbReference type="Proteomes" id="UP000503540">
    <property type="component" value="Chromosome"/>
</dbReference>
<proteinExistence type="predicted"/>
<dbReference type="PANTHER" id="PTHR40763">
    <property type="entry name" value="MEMBRANE PROTEIN-RELATED"/>
    <property type="match status" value="1"/>
</dbReference>
<accession>A0A6G9YBE9</accession>
<keyword evidence="1" id="KW-0472">Membrane</keyword>
<keyword evidence="1" id="KW-1133">Transmembrane helix</keyword>
<dbReference type="InterPro" id="IPR012551">
    <property type="entry name" value="DUF1707_SHOCT-like"/>
</dbReference>
<keyword evidence="4" id="KW-1185">Reference proteome</keyword>
<feature type="transmembrane region" description="Helical" evidence="1">
    <location>
        <begin position="176"/>
        <end position="198"/>
    </location>
</feature>
<feature type="transmembrane region" description="Helical" evidence="1">
    <location>
        <begin position="204"/>
        <end position="226"/>
    </location>
</feature>
<protein>
    <submittedName>
        <fullName evidence="3">DUF1707 domain-containing protein</fullName>
    </submittedName>
</protein>
<name>A0A6G9YBE9_9NOCA</name>
<evidence type="ECO:0000313" key="4">
    <source>
        <dbReference type="Proteomes" id="UP000503540"/>
    </source>
</evidence>
<dbReference type="AlphaFoldDB" id="A0A6G9YBE9"/>
<dbReference type="Pfam" id="PF08044">
    <property type="entry name" value="DUF1707"/>
    <property type="match status" value="1"/>
</dbReference>
<dbReference type="KEGG" id="nah:F5544_12580"/>
<dbReference type="PANTHER" id="PTHR40763:SF4">
    <property type="entry name" value="DUF1707 DOMAIN-CONTAINING PROTEIN"/>
    <property type="match status" value="1"/>
</dbReference>
<keyword evidence="1" id="KW-0812">Transmembrane</keyword>
<evidence type="ECO:0000256" key="1">
    <source>
        <dbReference type="SAM" id="Phobius"/>
    </source>
</evidence>
<feature type="domain" description="DUF1707" evidence="2">
    <location>
        <begin position="103"/>
        <end position="155"/>
    </location>
</feature>
<gene>
    <name evidence="3" type="ORF">F5544_12580</name>
</gene>
<evidence type="ECO:0000259" key="2">
    <source>
        <dbReference type="Pfam" id="PF08044"/>
    </source>
</evidence>